<proteinExistence type="predicted"/>
<feature type="transmembrane region" description="Helical" evidence="1">
    <location>
        <begin position="74"/>
        <end position="92"/>
    </location>
</feature>
<evidence type="ECO:0000313" key="2">
    <source>
        <dbReference type="EMBL" id="OZI32844.1"/>
    </source>
</evidence>
<reference evidence="2 5" key="1">
    <citation type="submission" date="2017-05" db="EMBL/GenBank/DDBJ databases">
        <title>Complete and WGS of Bordetella genogroups.</title>
        <authorList>
            <person name="Spilker T."/>
            <person name="LiPuma J."/>
        </authorList>
    </citation>
    <scope>NUCLEOTIDE SEQUENCE [LARGE SCALE GENOMIC DNA]</scope>
    <source>
        <strain evidence="2 5">AU17610</strain>
    </source>
</reference>
<dbReference type="Pfam" id="PF05675">
    <property type="entry name" value="DUF817"/>
    <property type="match status" value="1"/>
</dbReference>
<feature type="transmembrane region" description="Helical" evidence="1">
    <location>
        <begin position="224"/>
        <end position="244"/>
    </location>
</feature>
<dbReference type="Proteomes" id="UP000216354">
    <property type="component" value="Unassembled WGS sequence"/>
</dbReference>
<feature type="transmembrane region" description="Helical" evidence="1">
    <location>
        <begin position="169"/>
        <end position="189"/>
    </location>
</feature>
<keyword evidence="1" id="KW-0472">Membrane</keyword>
<dbReference type="RefSeq" id="WP_094827839.1">
    <property type="nucleotide sequence ID" value="NZ_NEVL01000004.1"/>
</dbReference>
<feature type="transmembrane region" description="Helical" evidence="1">
    <location>
        <begin position="195"/>
        <end position="212"/>
    </location>
</feature>
<dbReference type="PIRSF" id="PIRSF009141">
    <property type="entry name" value="UCP009141"/>
    <property type="match status" value="1"/>
</dbReference>
<name>A0A261S642_9BORD</name>
<dbReference type="Proteomes" id="UP000217005">
    <property type="component" value="Unassembled WGS sequence"/>
</dbReference>
<feature type="transmembrane region" description="Helical" evidence="1">
    <location>
        <begin position="138"/>
        <end position="157"/>
    </location>
</feature>
<protein>
    <recommendedName>
        <fullName evidence="6">DUF817 domain-containing protein</fullName>
    </recommendedName>
</protein>
<organism evidence="2 5">
    <name type="scientific">Bordetella genomosp. 1</name>
    <dbReference type="NCBI Taxonomy" id="1395607"/>
    <lineage>
        <taxon>Bacteria</taxon>
        <taxon>Pseudomonadati</taxon>
        <taxon>Pseudomonadota</taxon>
        <taxon>Betaproteobacteria</taxon>
        <taxon>Burkholderiales</taxon>
        <taxon>Alcaligenaceae</taxon>
        <taxon>Bordetella</taxon>
    </lineage>
</organism>
<evidence type="ECO:0000313" key="3">
    <source>
        <dbReference type="EMBL" id="OZI65805.1"/>
    </source>
</evidence>
<keyword evidence="4" id="KW-1185">Reference proteome</keyword>
<evidence type="ECO:0008006" key="6">
    <source>
        <dbReference type="Google" id="ProtNLM"/>
    </source>
</evidence>
<evidence type="ECO:0000256" key="1">
    <source>
        <dbReference type="SAM" id="Phobius"/>
    </source>
</evidence>
<feature type="transmembrane region" description="Helical" evidence="1">
    <location>
        <begin position="104"/>
        <end position="126"/>
    </location>
</feature>
<dbReference type="AlphaFoldDB" id="A0A261S642"/>
<evidence type="ECO:0000313" key="5">
    <source>
        <dbReference type="Proteomes" id="UP000217005"/>
    </source>
</evidence>
<evidence type="ECO:0000313" key="4">
    <source>
        <dbReference type="Proteomes" id="UP000216354"/>
    </source>
</evidence>
<sequence length="305" mass="34903">MPLDPAAREWPLIARWQQRESALALAFTGTSRWRTAVYEFLRFGVKQAWACLFGGLMCALLLATFWWYPQGAALARYDFLTLAAIAIQGVLLMTRMETWDEARVILMFHVVGTAMELFKTSAGSWLYPEASLLRVGGVPLFTGFMYAAVGSYLARVWRLFDFRFTRHPPLRATALLSLAIYVNFFSHHYLPDVRWLLFAWTAWLFRGTWVHFRIWQVHRRMPLLLGFVLVALFIWFAENIGTFAHAWRYPNQAAGWQLVSLAKLGSWFLLMIISYVMVSAVSRPAPYVAPRAQPETGIAPQASAP</sequence>
<feature type="transmembrane region" description="Helical" evidence="1">
    <location>
        <begin position="264"/>
        <end position="281"/>
    </location>
</feature>
<dbReference type="EMBL" id="NEVR01000002">
    <property type="protein sequence ID" value="OZI65805.1"/>
    <property type="molecule type" value="Genomic_DNA"/>
</dbReference>
<keyword evidence="1" id="KW-0812">Transmembrane</keyword>
<feature type="transmembrane region" description="Helical" evidence="1">
    <location>
        <begin position="48"/>
        <end position="68"/>
    </location>
</feature>
<dbReference type="EMBL" id="NEVL01000004">
    <property type="protein sequence ID" value="OZI32844.1"/>
    <property type="molecule type" value="Genomic_DNA"/>
</dbReference>
<gene>
    <name evidence="3" type="ORF">CAL27_12425</name>
    <name evidence="2" type="ORF">CEG14_18325</name>
</gene>
<accession>A0A261S642</accession>
<keyword evidence="1" id="KW-1133">Transmembrane helix</keyword>
<reference evidence="3 4" key="2">
    <citation type="submission" date="2017-05" db="EMBL/GenBank/DDBJ databases">
        <title>Complete and WGS of Bordetella genogroups.</title>
        <authorList>
            <person name="Spilker T."/>
            <person name="Lipuma J."/>
        </authorList>
    </citation>
    <scope>NUCLEOTIDE SEQUENCE [LARGE SCALE GENOMIC DNA]</scope>
    <source>
        <strain evidence="3 4">AU9795</strain>
    </source>
</reference>
<comment type="caution">
    <text evidence="2">The sequence shown here is derived from an EMBL/GenBank/DDBJ whole genome shotgun (WGS) entry which is preliminary data.</text>
</comment>
<dbReference type="OrthoDB" id="1550598at2"/>
<dbReference type="InterPro" id="IPR008535">
    <property type="entry name" value="DUF817"/>
</dbReference>